<organism evidence="1 2">
    <name type="scientific">Paracidovorax valerianellae</name>
    <dbReference type="NCBI Taxonomy" id="187868"/>
    <lineage>
        <taxon>Bacteria</taxon>
        <taxon>Pseudomonadati</taxon>
        <taxon>Pseudomonadota</taxon>
        <taxon>Betaproteobacteria</taxon>
        <taxon>Burkholderiales</taxon>
        <taxon>Comamonadaceae</taxon>
        <taxon>Paracidovorax</taxon>
    </lineage>
</organism>
<dbReference type="AlphaFoldDB" id="A0A1G6T1V5"/>
<dbReference type="Proteomes" id="UP000198781">
    <property type="component" value="Unassembled WGS sequence"/>
</dbReference>
<keyword evidence="2" id="KW-1185">Reference proteome</keyword>
<name>A0A1G6T1V5_9BURK</name>
<proteinExistence type="predicted"/>
<gene>
    <name evidence="1" type="ORF">SAMN05192589_10533</name>
</gene>
<dbReference type="EMBL" id="FMZC01000005">
    <property type="protein sequence ID" value="SDD22824.1"/>
    <property type="molecule type" value="Genomic_DNA"/>
</dbReference>
<protein>
    <submittedName>
        <fullName evidence="1">Uncharacterized protein</fullName>
    </submittedName>
</protein>
<reference evidence="1 2" key="1">
    <citation type="submission" date="2016-10" db="EMBL/GenBank/DDBJ databases">
        <authorList>
            <person name="de Groot N.N."/>
        </authorList>
    </citation>
    <scope>NUCLEOTIDE SEQUENCE [LARGE SCALE GENOMIC DNA]</scope>
    <source>
        <strain evidence="1 2">DSM 16619</strain>
    </source>
</reference>
<evidence type="ECO:0000313" key="1">
    <source>
        <dbReference type="EMBL" id="SDD22824.1"/>
    </source>
</evidence>
<sequence length="48" mass="5393">MRIPQGIPHQPSNKENAVSPSLFLTPQRLQHTVGRLDQEVITSADQTR</sequence>
<accession>A0A1G6T1V5</accession>
<evidence type="ECO:0000313" key="2">
    <source>
        <dbReference type="Proteomes" id="UP000198781"/>
    </source>
</evidence>